<feature type="domain" description="C2H2-type" evidence="14">
    <location>
        <begin position="348"/>
        <end position="375"/>
    </location>
</feature>
<dbReference type="EnsemblMetazoa" id="MDOA010428-RA">
    <property type="protein sequence ID" value="MDOA010428-PA"/>
    <property type="gene ID" value="MDOA010428"/>
</dbReference>
<keyword evidence="4 11" id="KW-0863">Zinc-finger</keyword>
<evidence type="ECO:0000313" key="16">
    <source>
        <dbReference type="EnsemblMetazoa" id="MDOA010428-PA"/>
    </source>
</evidence>
<reference evidence="18" key="2">
    <citation type="submission" date="2025-04" db="UniProtKB">
        <authorList>
            <consortium name="RefSeq"/>
        </authorList>
    </citation>
    <scope>IDENTIFICATION</scope>
    <source>
        <strain evidence="18">Aabys</strain>
    </source>
</reference>
<dbReference type="FunFam" id="3.30.160.60:FF:000145">
    <property type="entry name" value="Zinc finger protein 574"/>
    <property type="match status" value="1"/>
</dbReference>
<evidence type="ECO:0000256" key="5">
    <source>
        <dbReference type="ARBA" id="ARBA00022833"/>
    </source>
</evidence>
<evidence type="ECO:0000313" key="17">
    <source>
        <dbReference type="Proteomes" id="UP001652621"/>
    </source>
</evidence>
<keyword evidence="7" id="KW-0238">DNA-binding</keyword>
<sequence length="455" mass="53371">MSNKSNHKCRLCLVDCDSNKMQDLFTKAETNCRDPEDMRADDDFSQLPLVEKVEYCCGVKLISKPHLPTKICTKCLNIVHMWSNFRQMCRNSQAFLASQIHLSIEEDVVVGSIKNLQKMRNELLKKTEEQQHKREQQIASQHINATDTQADIDYIVEEVDEPVEDEDPVFNDDYDDMYDENFDNDDDTHDPDFKPSKNNANKYQFDLSKLNQIDFSEIFSPDDFAEAYDYLNADNDDELEKVIEHCATKNVALQTLRRKAIISRAKEQIAPKKHPQYKKKSKTEKLPKPSMFMCNICGNVYSKKPLFQYHMRMHSDVKPYQCEICNKSYRIMSDLRNHMYRHTGERPFKCKFCDRHFMDRSSRHRHERVHTNSRPYTCNVCSKSFTYSAILKNHMKLHTGEKDYICAVCNKSFTLAHQLKAHMLTLTHRQKEAAFEAQGYKVIFEAVEMTKTTKN</sequence>
<dbReference type="PANTHER" id="PTHR24388">
    <property type="entry name" value="ZINC FINGER PROTEIN"/>
    <property type="match status" value="1"/>
</dbReference>
<dbReference type="KEGG" id="mde:101896465"/>
<feature type="domain" description="ZAD" evidence="15">
    <location>
        <begin position="7"/>
        <end position="99"/>
    </location>
</feature>
<evidence type="ECO:0000259" key="14">
    <source>
        <dbReference type="PROSITE" id="PS50157"/>
    </source>
</evidence>
<dbReference type="FunFam" id="3.30.160.60:FF:001573">
    <property type="entry name" value="Zinc finger protein 407"/>
    <property type="match status" value="1"/>
</dbReference>
<evidence type="ECO:0000259" key="15">
    <source>
        <dbReference type="PROSITE" id="PS51915"/>
    </source>
</evidence>
<dbReference type="GO" id="GO:0008270">
    <property type="term" value="F:zinc ion binding"/>
    <property type="evidence" value="ECO:0007669"/>
    <property type="project" value="UniProtKB-UniRule"/>
</dbReference>
<dbReference type="Gene3D" id="3.40.1800.20">
    <property type="match status" value="1"/>
</dbReference>
<keyword evidence="9" id="KW-0539">Nucleus</keyword>
<keyword evidence="2 12" id="KW-0479">Metal-binding</keyword>
<dbReference type="InterPro" id="IPR036236">
    <property type="entry name" value="Znf_C2H2_sf"/>
</dbReference>
<feature type="domain" description="C2H2-type" evidence="14">
    <location>
        <begin position="404"/>
        <end position="433"/>
    </location>
</feature>
<dbReference type="Pfam" id="PF07776">
    <property type="entry name" value="zf-AD"/>
    <property type="match status" value="1"/>
</dbReference>
<keyword evidence="17" id="KW-1185">Reference proteome</keyword>
<evidence type="ECO:0000256" key="3">
    <source>
        <dbReference type="ARBA" id="ARBA00022737"/>
    </source>
</evidence>
<dbReference type="VEuPathDB" id="VectorBase:MDOA010428"/>
<dbReference type="GeneID" id="101896465"/>
<keyword evidence="8" id="KW-0804">Transcription</keyword>
<dbReference type="eggNOG" id="KOG1721">
    <property type="taxonomic scope" value="Eukaryota"/>
</dbReference>
<dbReference type="SMART" id="SM00868">
    <property type="entry name" value="zf-AD"/>
    <property type="match status" value="2"/>
</dbReference>
<dbReference type="OrthoDB" id="8117402at2759"/>
<keyword evidence="6" id="KW-0805">Transcription regulation</keyword>
<feature type="binding site" evidence="12">
    <location>
        <position position="12"/>
    </location>
    <ligand>
        <name>Zn(2+)</name>
        <dbReference type="ChEBI" id="CHEBI:29105"/>
    </ligand>
</feature>
<evidence type="ECO:0000256" key="4">
    <source>
        <dbReference type="ARBA" id="ARBA00022771"/>
    </source>
</evidence>
<evidence type="ECO:0000256" key="8">
    <source>
        <dbReference type="ARBA" id="ARBA00023163"/>
    </source>
</evidence>
<dbReference type="GO" id="GO:0000978">
    <property type="term" value="F:RNA polymerase II cis-regulatory region sequence-specific DNA binding"/>
    <property type="evidence" value="ECO:0007669"/>
    <property type="project" value="TreeGrafter"/>
</dbReference>
<dbReference type="GO" id="GO:0005634">
    <property type="term" value="C:nucleus"/>
    <property type="evidence" value="ECO:0007669"/>
    <property type="project" value="UniProtKB-SubCell"/>
</dbReference>
<keyword evidence="5 12" id="KW-0862">Zinc</keyword>
<dbReference type="GO" id="GO:0000981">
    <property type="term" value="F:DNA-binding transcription factor activity, RNA polymerase II-specific"/>
    <property type="evidence" value="ECO:0007669"/>
    <property type="project" value="TreeGrafter"/>
</dbReference>
<dbReference type="SMART" id="SM00355">
    <property type="entry name" value="ZnF_C2H2"/>
    <property type="match status" value="5"/>
</dbReference>
<evidence type="ECO:0000256" key="10">
    <source>
        <dbReference type="ARBA" id="ARBA00037948"/>
    </source>
</evidence>
<evidence type="ECO:0000256" key="12">
    <source>
        <dbReference type="PROSITE-ProRule" id="PRU01263"/>
    </source>
</evidence>
<name>A0A1I8N111_MUSDO</name>
<accession>A0A1I8N111</accession>
<dbReference type="PROSITE" id="PS50157">
    <property type="entry name" value="ZINC_FINGER_C2H2_2"/>
    <property type="match status" value="5"/>
</dbReference>
<proteinExistence type="inferred from homology"/>
<protein>
    <submittedName>
        <fullName evidence="18">Myoneurin</fullName>
    </submittedName>
</protein>
<feature type="domain" description="C2H2-type" evidence="14">
    <location>
        <begin position="292"/>
        <end position="319"/>
    </location>
</feature>
<gene>
    <name evidence="16" type="primary">101896465</name>
    <name evidence="18" type="synonym">LOC101896465</name>
</gene>
<feature type="binding site" evidence="12">
    <location>
        <position position="9"/>
    </location>
    <ligand>
        <name>Zn(2+)</name>
        <dbReference type="ChEBI" id="CHEBI:29105"/>
    </ligand>
</feature>
<comment type="similarity">
    <text evidence="10">Belongs to the snail C2H2-type zinc-finger protein family.</text>
</comment>
<dbReference type="RefSeq" id="XP_005184843.1">
    <property type="nucleotide sequence ID" value="XM_005184786.3"/>
</dbReference>
<feature type="compositionally biased region" description="Acidic residues" evidence="13">
    <location>
        <begin position="165"/>
        <end position="189"/>
    </location>
</feature>
<dbReference type="FunFam" id="3.30.160.60:FF:000624">
    <property type="entry name" value="zinc finger protein 697"/>
    <property type="match status" value="1"/>
</dbReference>
<comment type="subcellular location">
    <subcellularLocation>
        <location evidence="1">Nucleus</location>
    </subcellularLocation>
</comment>
<dbReference type="PROSITE" id="PS00028">
    <property type="entry name" value="ZINC_FINGER_C2H2_1"/>
    <property type="match status" value="5"/>
</dbReference>
<dbReference type="Gene3D" id="3.30.160.60">
    <property type="entry name" value="Classic Zinc Finger"/>
    <property type="match status" value="5"/>
</dbReference>
<dbReference type="Pfam" id="PF00096">
    <property type="entry name" value="zf-C2H2"/>
    <property type="match status" value="4"/>
</dbReference>
<dbReference type="SUPFAM" id="SSF57667">
    <property type="entry name" value="beta-beta-alpha zinc fingers"/>
    <property type="match status" value="3"/>
</dbReference>
<dbReference type="InterPro" id="IPR012934">
    <property type="entry name" value="Znf_AD"/>
</dbReference>
<dbReference type="InterPro" id="IPR013087">
    <property type="entry name" value="Znf_C2H2_type"/>
</dbReference>
<reference evidence="16" key="1">
    <citation type="submission" date="2020-05" db="UniProtKB">
        <authorList>
            <consortium name="EnsemblMetazoa"/>
        </authorList>
    </citation>
    <scope>IDENTIFICATION</scope>
    <source>
        <strain evidence="16">Aabys</strain>
    </source>
</reference>
<evidence type="ECO:0000256" key="6">
    <source>
        <dbReference type="ARBA" id="ARBA00023015"/>
    </source>
</evidence>
<feature type="domain" description="C2H2-type" evidence="14">
    <location>
        <begin position="376"/>
        <end position="403"/>
    </location>
</feature>
<dbReference type="PANTHER" id="PTHR24388:SF54">
    <property type="entry name" value="PROTEIN ESCARGOT"/>
    <property type="match status" value="1"/>
</dbReference>
<dbReference type="AlphaFoldDB" id="A0A1I8N111"/>
<dbReference type="InterPro" id="IPR050527">
    <property type="entry name" value="Snail/Krueppel_Znf"/>
</dbReference>
<dbReference type="VEuPathDB" id="VectorBase:MDOMA2_003853"/>
<organism evidence="16">
    <name type="scientific">Musca domestica</name>
    <name type="common">House fly</name>
    <dbReference type="NCBI Taxonomy" id="7370"/>
    <lineage>
        <taxon>Eukaryota</taxon>
        <taxon>Metazoa</taxon>
        <taxon>Ecdysozoa</taxon>
        <taxon>Arthropoda</taxon>
        <taxon>Hexapoda</taxon>
        <taxon>Insecta</taxon>
        <taxon>Pterygota</taxon>
        <taxon>Neoptera</taxon>
        <taxon>Endopterygota</taxon>
        <taxon>Diptera</taxon>
        <taxon>Brachycera</taxon>
        <taxon>Muscomorpha</taxon>
        <taxon>Muscoidea</taxon>
        <taxon>Muscidae</taxon>
        <taxon>Musca</taxon>
    </lineage>
</organism>
<evidence type="ECO:0000256" key="7">
    <source>
        <dbReference type="ARBA" id="ARBA00023125"/>
    </source>
</evidence>
<feature type="binding site" evidence="12">
    <location>
        <position position="75"/>
    </location>
    <ligand>
        <name>Zn(2+)</name>
        <dbReference type="ChEBI" id="CHEBI:29105"/>
    </ligand>
</feature>
<evidence type="ECO:0000256" key="1">
    <source>
        <dbReference type="ARBA" id="ARBA00004123"/>
    </source>
</evidence>
<dbReference type="FunFam" id="3.30.160.60:FF:000325">
    <property type="entry name" value="ZFP90 zinc finger protein"/>
    <property type="match status" value="1"/>
</dbReference>
<dbReference type="SUPFAM" id="SSF57716">
    <property type="entry name" value="Glucocorticoid receptor-like (DNA-binding domain)"/>
    <property type="match status" value="1"/>
</dbReference>
<dbReference type="Proteomes" id="UP001652621">
    <property type="component" value="Unplaced"/>
</dbReference>
<evidence type="ECO:0000256" key="2">
    <source>
        <dbReference type="ARBA" id="ARBA00022723"/>
    </source>
</evidence>
<dbReference type="PROSITE" id="PS51915">
    <property type="entry name" value="ZAD"/>
    <property type="match status" value="1"/>
</dbReference>
<evidence type="ECO:0000256" key="9">
    <source>
        <dbReference type="ARBA" id="ARBA00023242"/>
    </source>
</evidence>
<evidence type="ECO:0000256" key="11">
    <source>
        <dbReference type="PROSITE-ProRule" id="PRU00042"/>
    </source>
</evidence>
<keyword evidence="3" id="KW-0677">Repeat</keyword>
<feature type="binding site" evidence="12">
    <location>
        <position position="72"/>
    </location>
    <ligand>
        <name>Zn(2+)</name>
        <dbReference type="ChEBI" id="CHEBI:29105"/>
    </ligand>
</feature>
<feature type="region of interest" description="Disordered" evidence="13">
    <location>
        <begin position="165"/>
        <end position="200"/>
    </location>
</feature>
<evidence type="ECO:0000313" key="18">
    <source>
        <dbReference type="RefSeq" id="XP_005184843.1"/>
    </source>
</evidence>
<feature type="domain" description="C2H2-type" evidence="14">
    <location>
        <begin position="320"/>
        <end position="347"/>
    </location>
</feature>
<evidence type="ECO:0000256" key="13">
    <source>
        <dbReference type="SAM" id="MobiDB-lite"/>
    </source>
</evidence>